<protein>
    <submittedName>
        <fullName evidence="1">Uncharacterized protein</fullName>
    </submittedName>
</protein>
<evidence type="ECO:0000313" key="1">
    <source>
        <dbReference type="EMBL" id="KRY69555.1"/>
    </source>
</evidence>
<dbReference type="EMBL" id="JYDS01000072">
    <property type="protein sequence ID" value="KRZ27372.1"/>
    <property type="molecule type" value="Genomic_DNA"/>
</dbReference>
<gene>
    <name evidence="1" type="ORF">T4A_11339</name>
    <name evidence="2" type="ORF">T4B_14887</name>
</gene>
<dbReference type="Proteomes" id="UP000054632">
    <property type="component" value="Unassembled WGS sequence"/>
</dbReference>
<proteinExistence type="predicted"/>
<sequence length="60" mass="7094">MNNTQEQLNQFISVQWVFTFCKCSSSSTRFRTELLCNFTFPLNSTNFCPDFMHAIKIFKT</sequence>
<comment type="caution">
    <text evidence="1">The sequence shown here is derived from an EMBL/GenBank/DDBJ whole genome shotgun (WGS) entry which is preliminary data.</text>
</comment>
<organism evidence="1 3">
    <name type="scientific">Trichinella pseudospiralis</name>
    <name type="common">Parasitic roundworm</name>
    <dbReference type="NCBI Taxonomy" id="6337"/>
    <lineage>
        <taxon>Eukaryota</taxon>
        <taxon>Metazoa</taxon>
        <taxon>Ecdysozoa</taxon>
        <taxon>Nematoda</taxon>
        <taxon>Enoplea</taxon>
        <taxon>Dorylaimia</taxon>
        <taxon>Trichinellida</taxon>
        <taxon>Trichinellidae</taxon>
        <taxon>Trichinella</taxon>
    </lineage>
</organism>
<dbReference type="AlphaFoldDB" id="A0A0V1E8K6"/>
<accession>A0A0V1E8K6</accession>
<keyword evidence="4" id="KW-1185">Reference proteome</keyword>
<evidence type="ECO:0000313" key="4">
    <source>
        <dbReference type="Proteomes" id="UP000054805"/>
    </source>
</evidence>
<name>A0A0V1E8K6_TRIPS</name>
<evidence type="ECO:0000313" key="3">
    <source>
        <dbReference type="Proteomes" id="UP000054632"/>
    </source>
</evidence>
<evidence type="ECO:0000313" key="2">
    <source>
        <dbReference type="EMBL" id="KRZ27372.1"/>
    </source>
</evidence>
<reference evidence="3 4" key="1">
    <citation type="submission" date="2015-01" db="EMBL/GenBank/DDBJ databases">
        <title>Evolution of Trichinella species and genotypes.</title>
        <authorList>
            <person name="Korhonen P.K."/>
            <person name="Edoardo P."/>
            <person name="Giuseppe L.R."/>
            <person name="Gasser R.B."/>
        </authorList>
    </citation>
    <scope>NUCLEOTIDE SEQUENCE [LARGE SCALE GENOMIC DNA]</scope>
    <source>
        <strain evidence="1">ISS13</strain>
        <strain evidence="2">ISS588</strain>
    </source>
</reference>
<dbReference type="EMBL" id="JYDR01000088">
    <property type="protein sequence ID" value="KRY69555.1"/>
    <property type="molecule type" value="Genomic_DNA"/>
</dbReference>
<dbReference type="Proteomes" id="UP000054805">
    <property type="component" value="Unassembled WGS sequence"/>
</dbReference>